<evidence type="ECO:0000313" key="4">
    <source>
        <dbReference type="Proteomes" id="UP000178461"/>
    </source>
</evidence>
<dbReference type="Pfam" id="PF01541">
    <property type="entry name" value="GIY-YIG"/>
    <property type="match status" value="1"/>
</dbReference>
<dbReference type="Proteomes" id="UP000178461">
    <property type="component" value="Unassembled WGS sequence"/>
</dbReference>
<dbReference type="InterPro" id="IPR050190">
    <property type="entry name" value="UPF0213_domain"/>
</dbReference>
<dbReference type="Gene3D" id="3.40.1440.10">
    <property type="entry name" value="GIY-YIG endonuclease"/>
    <property type="match status" value="1"/>
</dbReference>
<dbReference type="SUPFAM" id="SSF82771">
    <property type="entry name" value="GIY-YIG endonuclease"/>
    <property type="match status" value="1"/>
</dbReference>
<dbReference type="PROSITE" id="PS50164">
    <property type="entry name" value="GIY_YIG"/>
    <property type="match status" value="1"/>
</dbReference>
<protein>
    <recommendedName>
        <fullName evidence="2">GIY-YIG domain-containing protein</fullName>
    </recommendedName>
</protein>
<gene>
    <name evidence="3" type="ORF">A2971_04115</name>
</gene>
<evidence type="ECO:0000313" key="3">
    <source>
        <dbReference type="EMBL" id="OGG30207.1"/>
    </source>
</evidence>
<dbReference type="PANTHER" id="PTHR34477">
    <property type="entry name" value="UPF0213 PROTEIN YHBQ"/>
    <property type="match status" value="1"/>
</dbReference>
<name>A0A1F6B0W5_9BACT</name>
<proteinExistence type="inferred from homology"/>
<evidence type="ECO:0000256" key="1">
    <source>
        <dbReference type="ARBA" id="ARBA00007435"/>
    </source>
</evidence>
<accession>A0A1F6B0W5</accession>
<dbReference type="PANTHER" id="PTHR34477:SF1">
    <property type="entry name" value="UPF0213 PROTEIN YHBQ"/>
    <property type="match status" value="1"/>
</dbReference>
<evidence type="ECO:0000259" key="2">
    <source>
        <dbReference type="PROSITE" id="PS50164"/>
    </source>
</evidence>
<dbReference type="EMBL" id="MFJW01000006">
    <property type="protein sequence ID" value="OGG30207.1"/>
    <property type="molecule type" value="Genomic_DNA"/>
</dbReference>
<sequence>MYFVYILKSTRKQTYYKGLTNNLSKRLKQHFSGQVVSTKSLLPLDLIHVELCSDRALARKTEKFFKSGFGREIIKELDLQKI</sequence>
<comment type="similarity">
    <text evidence="1">Belongs to the UPF0213 family.</text>
</comment>
<reference evidence="3 4" key="1">
    <citation type="journal article" date="2016" name="Nat. Commun.">
        <title>Thousands of microbial genomes shed light on interconnected biogeochemical processes in an aquifer system.</title>
        <authorList>
            <person name="Anantharaman K."/>
            <person name="Brown C.T."/>
            <person name="Hug L.A."/>
            <person name="Sharon I."/>
            <person name="Castelle C.J."/>
            <person name="Probst A.J."/>
            <person name="Thomas B.C."/>
            <person name="Singh A."/>
            <person name="Wilkins M.J."/>
            <person name="Karaoz U."/>
            <person name="Brodie E.L."/>
            <person name="Williams K.H."/>
            <person name="Hubbard S.S."/>
            <person name="Banfield J.F."/>
        </authorList>
    </citation>
    <scope>NUCLEOTIDE SEQUENCE [LARGE SCALE GENOMIC DNA]</scope>
</reference>
<dbReference type="InterPro" id="IPR000305">
    <property type="entry name" value="GIY-YIG_endonuc"/>
</dbReference>
<dbReference type="InterPro" id="IPR035901">
    <property type="entry name" value="GIY-YIG_endonuc_sf"/>
</dbReference>
<organism evidence="3 4">
    <name type="scientific">Candidatus Gottesmanbacteria bacterium RIFCSPLOWO2_01_FULL_46_21</name>
    <dbReference type="NCBI Taxonomy" id="1798393"/>
    <lineage>
        <taxon>Bacteria</taxon>
        <taxon>Candidatus Gottesmaniibacteriota</taxon>
    </lineage>
</organism>
<dbReference type="AlphaFoldDB" id="A0A1F6B0W5"/>
<comment type="caution">
    <text evidence="3">The sequence shown here is derived from an EMBL/GenBank/DDBJ whole genome shotgun (WGS) entry which is preliminary data.</text>
</comment>
<feature type="domain" description="GIY-YIG" evidence="2">
    <location>
        <begin position="1"/>
        <end position="75"/>
    </location>
</feature>